<dbReference type="InterPro" id="IPR013785">
    <property type="entry name" value="Aldolase_TIM"/>
</dbReference>
<organism evidence="5 6">
    <name type="scientific">Oscillochloris trichoides DG-6</name>
    <dbReference type="NCBI Taxonomy" id="765420"/>
    <lineage>
        <taxon>Bacteria</taxon>
        <taxon>Bacillati</taxon>
        <taxon>Chloroflexota</taxon>
        <taxon>Chloroflexia</taxon>
        <taxon>Chloroflexales</taxon>
        <taxon>Chloroflexineae</taxon>
        <taxon>Oscillochloridaceae</taxon>
        <taxon>Oscillochloris</taxon>
    </lineage>
</organism>
<keyword evidence="6" id="KW-1185">Reference proteome</keyword>
<dbReference type="Gene3D" id="3.20.20.70">
    <property type="entry name" value="Aldolase class I"/>
    <property type="match status" value="1"/>
</dbReference>
<dbReference type="AlphaFoldDB" id="E1II51"/>
<protein>
    <submittedName>
        <fullName evidence="5">Pyruvate carboxyltransferase</fullName>
    </submittedName>
</protein>
<dbReference type="EMBL" id="ADVR01000122">
    <property type="protein sequence ID" value="EFO79169.1"/>
    <property type="molecule type" value="Genomic_DNA"/>
</dbReference>
<dbReference type="GO" id="GO:0004419">
    <property type="term" value="F:hydroxymethylglutaryl-CoA lyase activity"/>
    <property type="evidence" value="ECO:0007669"/>
    <property type="project" value="TreeGrafter"/>
</dbReference>
<keyword evidence="3" id="KW-0456">Lyase</keyword>
<dbReference type="PROSITE" id="PS50991">
    <property type="entry name" value="PYR_CT"/>
    <property type="match status" value="1"/>
</dbReference>
<name>E1II51_9CHLR</name>
<evidence type="ECO:0000313" key="6">
    <source>
        <dbReference type="Proteomes" id="UP000054010"/>
    </source>
</evidence>
<comment type="similarity">
    <text evidence="1">Belongs to the HMG-CoA lyase family.</text>
</comment>
<accession>E1II51</accession>
<feature type="domain" description="Pyruvate carboxyltransferase" evidence="4">
    <location>
        <begin position="35"/>
        <end position="302"/>
    </location>
</feature>
<dbReference type="GO" id="GO:0016740">
    <property type="term" value="F:transferase activity"/>
    <property type="evidence" value="ECO:0007669"/>
    <property type="project" value="UniProtKB-KW"/>
</dbReference>
<dbReference type="GO" id="GO:0046872">
    <property type="term" value="F:metal ion binding"/>
    <property type="evidence" value="ECO:0007669"/>
    <property type="project" value="UniProtKB-KW"/>
</dbReference>
<dbReference type="NCBIfam" id="NF004283">
    <property type="entry name" value="PRK05692.1"/>
    <property type="match status" value="1"/>
</dbReference>
<proteinExistence type="inferred from homology"/>
<evidence type="ECO:0000256" key="2">
    <source>
        <dbReference type="ARBA" id="ARBA00022723"/>
    </source>
</evidence>
<sequence>MPEKIDHWWSLSHSYKERVSMPTIIPGLPVLPNRVHIREVGPRDGLQNEACILSTEQKLQLITALNATGLDQIEVGSFVRAENVPQMADTPQVFAQLPRQAGVIYSAIAPNEVGAKRAVAAKVDAVQVFLSASESHNRSNVNMGVEQSLVQVANMAAIVRGAGLPFDAVLSVAFGCPFEGEVTIERVLDLCARLLDLGAENLTLGDTTGMGHPVLVQQVVRAFHERFPRQPLRLHLHSARGAGLANIFAAMQLGVDSFDSSIGGIGGCPFAPGAPGNLCTEDMVHMFHEMGIETGLDLPALMQTARMLEDMLGHEVPSQTIKAGICKHITG</sequence>
<dbReference type="HOGENOM" id="CLU_022138_3_2_0"/>
<dbReference type="Proteomes" id="UP000054010">
    <property type="component" value="Unassembled WGS sequence"/>
</dbReference>
<evidence type="ECO:0000256" key="3">
    <source>
        <dbReference type="ARBA" id="ARBA00023239"/>
    </source>
</evidence>
<gene>
    <name evidence="5" type="ORF">OSCT_3002</name>
</gene>
<comment type="caution">
    <text evidence="5">The sequence shown here is derived from an EMBL/GenBank/DDBJ whole genome shotgun (WGS) entry which is preliminary data.</text>
</comment>
<evidence type="ECO:0000256" key="1">
    <source>
        <dbReference type="ARBA" id="ARBA00009405"/>
    </source>
</evidence>
<dbReference type="GO" id="GO:0046951">
    <property type="term" value="P:ketone body biosynthetic process"/>
    <property type="evidence" value="ECO:0007669"/>
    <property type="project" value="TreeGrafter"/>
</dbReference>
<dbReference type="eggNOG" id="COG0119">
    <property type="taxonomic scope" value="Bacteria"/>
</dbReference>
<dbReference type="CDD" id="cd07938">
    <property type="entry name" value="DRE_TIM_HMGL"/>
    <property type="match status" value="1"/>
</dbReference>
<dbReference type="GO" id="GO:0006552">
    <property type="term" value="P:L-leucine catabolic process"/>
    <property type="evidence" value="ECO:0007669"/>
    <property type="project" value="TreeGrafter"/>
</dbReference>
<evidence type="ECO:0000313" key="5">
    <source>
        <dbReference type="EMBL" id="EFO79169.1"/>
    </source>
</evidence>
<keyword evidence="2" id="KW-0479">Metal-binding</keyword>
<evidence type="ECO:0000259" key="4">
    <source>
        <dbReference type="PROSITE" id="PS50991"/>
    </source>
</evidence>
<dbReference type="SUPFAM" id="SSF51569">
    <property type="entry name" value="Aldolase"/>
    <property type="match status" value="1"/>
</dbReference>
<dbReference type="STRING" id="765420.OSCT_3002"/>
<reference evidence="5 6" key="1">
    <citation type="journal article" date="2011" name="J. Bacteriol.">
        <title>Draft genome sequence of the anoxygenic filamentous phototrophic bacterium Oscillochloris trichoides subsp. DG-6.</title>
        <authorList>
            <person name="Kuznetsov B.B."/>
            <person name="Ivanovsky R.N."/>
            <person name="Keppen O.I."/>
            <person name="Sukhacheva M.V."/>
            <person name="Bumazhkin B.K."/>
            <person name="Patutina E.O."/>
            <person name="Beletsky A.V."/>
            <person name="Mardanov A.V."/>
            <person name="Baslerov R.V."/>
            <person name="Panteleeva A.N."/>
            <person name="Kolganova T.V."/>
            <person name="Ravin N.V."/>
            <person name="Skryabin K.G."/>
        </authorList>
    </citation>
    <scope>NUCLEOTIDE SEQUENCE [LARGE SCALE GENOMIC DNA]</scope>
    <source>
        <strain evidence="5 6">DG-6</strain>
    </source>
</reference>
<dbReference type="PANTHER" id="PTHR42738:SF7">
    <property type="entry name" value="HYDROXYMETHYLGLUTARYL-COA LYASE"/>
    <property type="match status" value="1"/>
</dbReference>
<dbReference type="InterPro" id="IPR000891">
    <property type="entry name" value="PYR_CT"/>
</dbReference>
<dbReference type="FunFam" id="3.20.20.70:FF:000071">
    <property type="entry name" value="Hydroxymethylglutaryl-CoA lyase"/>
    <property type="match status" value="1"/>
</dbReference>
<dbReference type="InterPro" id="IPR043594">
    <property type="entry name" value="HMGL"/>
</dbReference>
<dbReference type="Pfam" id="PF00682">
    <property type="entry name" value="HMGL-like"/>
    <property type="match status" value="1"/>
</dbReference>
<keyword evidence="5" id="KW-0670">Pyruvate</keyword>
<dbReference type="PANTHER" id="PTHR42738">
    <property type="entry name" value="HYDROXYMETHYLGLUTARYL-COA LYASE"/>
    <property type="match status" value="1"/>
</dbReference>